<organism evidence="2 3">
    <name type="scientific">Rhodotorula mucilaginosa</name>
    <name type="common">Yeast</name>
    <name type="synonym">Rhodotorula rubra</name>
    <dbReference type="NCBI Taxonomy" id="5537"/>
    <lineage>
        <taxon>Eukaryota</taxon>
        <taxon>Fungi</taxon>
        <taxon>Dikarya</taxon>
        <taxon>Basidiomycota</taxon>
        <taxon>Pucciniomycotina</taxon>
        <taxon>Microbotryomycetes</taxon>
        <taxon>Sporidiobolales</taxon>
        <taxon>Sporidiobolaceae</taxon>
        <taxon>Rhodotorula</taxon>
    </lineage>
</organism>
<feature type="region of interest" description="Disordered" evidence="1">
    <location>
        <begin position="108"/>
        <end position="145"/>
    </location>
</feature>
<name>A0A9P6VUF9_RHOMI</name>
<gene>
    <name evidence="2" type="ORF">C6P46_001870</name>
</gene>
<evidence type="ECO:0008006" key="4">
    <source>
        <dbReference type="Google" id="ProtNLM"/>
    </source>
</evidence>
<accession>A0A9P6VUF9</accession>
<evidence type="ECO:0000313" key="2">
    <source>
        <dbReference type="EMBL" id="KAG0654159.1"/>
    </source>
</evidence>
<dbReference type="Proteomes" id="UP000777482">
    <property type="component" value="Unassembled WGS sequence"/>
</dbReference>
<feature type="compositionally biased region" description="Acidic residues" evidence="1">
    <location>
        <begin position="115"/>
        <end position="131"/>
    </location>
</feature>
<protein>
    <recommendedName>
        <fullName evidence="4">F-box domain-containing protein</fullName>
    </recommendedName>
</protein>
<dbReference type="EMBL" id="PUHQ01000159">
    <property type="protein sequence ID" value="KAG0654159.1"/>
    <property type="molecule type" value="Genomic_DNA"/>
</dbReference>
<dbReference type="AlphaFoldDB" id="A0A9P6VUF9"/>
<evidence type="ECO:0000256" key="1">
    <source>
        <dbReference type="SAM" id="MobiDB-lite"/>
    </source>
</evidence>
<comment type="caution">
    <text evidence="2">The sequence shown here is derived from an EMBL/GenBank/DDBJ whole genome shotgun (WGS) entry which is preliminary data.</text>
</comment>
<dbReference type="OrthoDB" id="5139510at2759"/>
<reference evidence="2 3" key="1">
    <citation type="submission" date="2020-11" db="EMBL/GenBank/DDBJ databases">
        <title>Kefir isolates.</title>
        <authorList>
            <person name="Marcisauskas S."/>
            <person name="Kim Y."/>
            <person name="Blasche S."/>
        </authorList>
    </citation>
    <scope>NUCLEOTIDE SEQUENCE [LARGE SCALE GENOMIC DNA]</scope>
    <source>
        <strain evidence="2 3">KR</strain>
    </source>
</reference>
<sequence length="482" mass="52925">MSSSSPVNDSARKPSFVRMPDELLDKLFDHVFAGLQRKPLREIVPVYAPLSLVCKAWQRVAVPHAYINVILDVAKDSGAIACLDPVGGAGAHLLKLVKTIELSTSKPLLKGPVTGDEEAENAEEEEGEDSDATPARTAPLLHGPADDETSALPIVASLARVLANCPNLLHLTIDQHLESVSCKVTADQDPVVMWPKLTELRFNWRASFIDLLPVLARLSRLQTLTAIVLLLVTSDENNDPRGTMTQELVDKYLVQPLERLQSFGMRSFAEAPIGNKAVLQLISPHAPLQQVQWGGYIPPGMCKQLSYGTSEIKELTFTWMLPTLNLTNQLLPQLLELGRRPVKRLTLDIGPASDIPRTQFMPPITEILKKIPYGVRFSRATDMDSILTFMGFQQQFATGGADFAAIKARPTAEVTFNNKCEWGGSLDGKPLLQVGIFHVEKESDDDVVLRFFGRFGNPGIEGDVTEWMQLKVVSGGDDDGSE</sequence>
<proteinExistence type="predicted"/>
<keyword evidence="3" id="KW-1185">Reference proteome</keyword>
<evidence type="ECO:0000313" key="3">
    <source>
        <dbReference type="Proteomes" id="UP000777482"/>
    </source>
</evidence>